<dbReference type="InterPro" id="IPR000175">
    <property type="entry name" value="Na/ntran_symport"/>
</dbReference>
<dbReference type="AlphaFoldDB" id="A0A8J7G6G1"/>
<evidence type="ECO:0000313" key="8">
    <source>
        <dbReference type="Proteomes" id="UP000622653"/>
    </source>
</evidence>
<feature type="transmembrane region" description="Helical" evidence="6">
    <location>
        <begin position="42"/>
        <end position="64"/>
    </location>
</feature>
<evidence type="ECO:0000256" key="4">
    <source>
        <dbReference type="ARBA" id="ARBA00022989"/>
    </source>
</evidence>
<evidence type="ECO:0000256" key="3">
    <source>
        <dbReference type="ARBA" id="ARBA00022692"/>
    </source>
</evidence>
<dbReference type="SUPFAM" id="SSF161070">
    <property type="entry name" value="SNF-like"/>
    <property type="match status" value="1"/>
</dbReference>
<evidence type="ECO:0000256" key="5">
    <source>
        <dbReference type="ARBA" id="ARBA00023136"/>
    </source>
</evidence>
<organism evidence="7 8">
    <name type="scientific">Savagea serpentis</name>
    <dbReference type="NCBI Taxonomy" id="2785297"/>
    <lineage>
        <taxon>Bacteria</taxon>
        <taxon>Bacillati</taxon>
        <taxon>Bacillota</taxon>
        <taxon>Bacilli</taxon>
        <taxon>Bacillales</taxon>
        <taxon>Caryophanaceae</taxon>
        <taxon>Savagea</taxon>
    </lineage>
</organism>
<feature type="transmembrane region" description="Helical" evidence="6">
    <location>
        <begin position="302"/>
        <end position="331"/>
    </location>
</feature>
<dbReference type="InterPro" id="IPR047218">
    <property type="entry name" value="YocR/YhdH-like"/>
</dbReference>
<sequence length="442" mass="48506">MAQREHFSNKLGFMLAAAGSAVGLGAIWKFPYMAGSNGGSAFIILFILCMILISLPVLIAEFMIGRRGQADAITSFKQQAPGTPWYLVGYLGTITSALILSFYSVVGGWILSYLVRALLFQLKSTESTSYDTLFQSIIQNPWEMIIAQGAFFLITIFIVQAGIKSGIEKASKIIMPALFIFFVILAIRSLTLPGAMEGVRFMFVPDFSKITGETVLLALGQAFFTLSVGISIMITYASYLGKNENIAGTGVNVALMNVFISILAGLVIFPAVFALGFKTDEGPGLVFVILPAVFEQIPLGNFFLIIFFILLLFATLTSAMSLLEMVVSVVVKDRPKRRVRVTWLLGLFIFMIGIPSALSEGVLSHIRIGSQSIFGFMEFLTNNIGMPIGALLISLFVGYYYTTNESKTELQTKPFFYTMWIVSIRFLAPIAILIIFIAGIFF</sequence>
<evidence type="ECO:0000256" key="1">
    <source>
        <dbReference type="ARBA" id="ARBA00004141"/>
    </source>
</evidence>
<dbReference type="CDD" id="cd10336">
    <property type="entry name" value="SLC6sbd_Tyt1-Like"/>
    <property type="match status" value="1"/>
</dbReference>
<dbReference type="EMBL" id="JADKPV010000002">
    <property type="protein sequence ID" value="MBF4501151.1"/>
    <property type="molecule type" value="Genomic_DNA"/>
</dbReference>
<dbReference type="PROSITE" id="PS50267">
    <property type="entry name" value="NA_NEUROTRAN_SYMP_3"/>
    <property type="match status" value="1"/>
</dbReference>
<feature type="transmembrane region" description="Helical" evidence="6">
    <location>
        <begin position="175"/>
        <end position="195"/>
    </location>
</feature>
<comment type="caution">
    <text evidence="7">The sequence shown here is derived from an EMBL/GenBank/DDBJ whole genome shotgun (WGS) entry which is preliminary data.</text>
</comment>
<dbReference type="GO" id="GO:0016020">
    <property type="term" value="C:membrane"/>
    <property type="evidence" value="ECO:0007669"/>
    <property type="project" value="UniProtKB-SubCell"/>
</dbReference>
<dbReference type="Pfam" id="PF00209">
    <property type="entry name" value="SNF"/>
    <property type="match status" value="2"/>
</dbReference>
<keyword evidence="8" id="KW-1185">Reference proteome</keyword>
<accession>A0A8J7G6G1</accession>
<feature type="transmembrane region" description="Helical" evidence="6">
    <location>
        <begin position="215"/>
        <end position="239"/>
    </location>
</feature>
<dbReference type="PANTHER" id="PTHR42948">
    <property type="entry name" value="TRANSPORTER"/>
    <property type="match status" value="1"/>
</dbReference>
<feature type="transmembrane region" description="Helical" evidence="6">
    <location>
        <begin position="12"/>
        <end position="30"/>
    </location>
</feature>
<feature type="transmembrane region" description="Helical" evidence="6">
    <location>
        <begin position="414"/>
        <end position="441"/>
    </location>
</feature>
<feature type="transmembrane region" description="Helical" evidence="6">
    <location>
        <begin position="85"/>
        <end position="111"/>
    </location>
</feature>
<reference evidence="7" key="1">
    <citation type="submission" date="2020-11" db="EMBL/GenBank/DDBJ databases">
        <title>Multidrug resistant novel bacterium Savagea serpentis sp. nov., isolated from the scats of a vine snake (Ahaetulla nasuta).</title>
        <authorList>
            <person name="Venkata Ramana V."/>
            <person name="Vikas Patil S."/>
            <person name="Yogita Lugani V."/>
        </authorList>
    </citation>
    <scope>NUCLEOTIDE SEQUENCE</scope>
    <source>
        <strain evidence="7">SN6</strain>
    </source>
</reference>
<keyword evidence="5 6" id="KW-0472">Membrane</keyword>
<evidence type="ECO:0000256" key="2">
    <source>
        <dbReference type="ARBA" id="ARBA00022448"/>
    </source>
</evidence>
<keyword evidence="2" id="KW-0813">Transport</keyword>
<feature type="transmembrane region" description="Helical" evidence="6">
    <location>
        <begin position="251"/>
        <end position="277"/>
    </location>
</feature>
<name>A0A8J7G6G1_9BACL</name>
<feature type="transmembrane region" description="Helical" evidence="6">
    <location>
        <begin position="384"/>
        <end position="402"/>
    </location>
</feature>
<comment type="subcellular location">
    <subcellularLocation>
        <location evidence="1">Membrane</location>
        <topology evidence="1">Multi-pass membrane protein</topology>
    </subcellularLocation>
</comment>
<proteinExistence type="predicted"/>
<evidence type="ECO:0000313" key="7">
    <source>
        <dbReference type="EMBL" id="MBF4501151.1"/>
    </source>
</evidence>
<dbReference type="NCBIfam" id="NF037979">
    <property type="entry name" value="Na_transp"/>
    <property type="match status" value="1"/>
</dbReference>
<dbReference type="RefSeq" id="WP_194562623.1">
    <property type="nucleotide sequence ID" value="NZ_JADKPV010000002.1"/>
</dbReference>
<gene>
    <name evidence="7" type="ORF">IRY55_07205</name>
</gene>
<feature type="transmembrane region" description="Helical" evidence="6">
    <location>
        <begin position="145"/>
        <end position="163"/>
    </location>
</feature>
<dbReference type="InterPro" id="IPR037272">
    <property type="entry name" value="SNS_sf"/>
</dbReference>
<keyword evidence="3 6" id="KW-0812">Transmembrane</keyword>
<evidence type="ECO:0000256" key="6">
    <source>
        <dbReference type="SAM" id="Phobius"/>
    </source>
</evidence>
<protein>
    <submittedName>
        <fullName evidence="7">Sodium-dependent transporter</fullName>
    </submittedName>
</protein>
<feature type="transmembrane region" description="Helical" evidence="6">
    <location>
        <begin position="343"/>
        <end position="364"/>
    </location>
</feature>
<dbReference type="PRINTS" id="PR00176">
    <property type="entry name" value="NANEUSMPORT"/>
</dbReference>
<dbReference type="PANTHER" id="PTHR42948:SF1">
    <property type="entry name" value="TRANSPORTER"/>
    <property type="match status" value="1"/>
</dbReference>
<keyword evidence="4 6" id="KW-1133">Transmembrane helix</keyword>
<dbReference type="Proteomes" id="UP000622653">
    <property type="component" value="Unassembled WGS sequence"/>
</dbReference>